<dbReference type="SUPFAM" id="SSF81301">
    <property type="entry name" value="Nucleotidyltransferase"/>
    <property type="match status" value="1"/>
</dbReference>
<dbReference type="Gene3D" id="3.30.460.40">
    <property type="match status" value="1"/>
</dbReference>
<protein>
    <submittedName>
        <fullName evidence="1">Uncharacterized protein</fullName>
    </submittedName>
</protein>
<gene>
    <name evidence="1" type="ORF">S06H3_28767</name>
</gene>
<proteinExistence type="predicted"/>
<evidence type="ECO:0000313" key="1">
    <source>
        <dbReference type="EMBL" id="GAI31034.1"/>
    </source>
</evidence>
<accession>X1PJJ3</accession>
<dbReference type="AlphaFoldDB" id="X1PJJ3"/>
<dbReference type="EMBL" id="BARV01016810">
    <property type="protein sequence ID" value="GAI31034.1"/>
    <property type="molecule type" value="Genomic_DNA"/>
</dbReference>
<sequence length="153" mass="17493">MKYRIDKQDLLDRITIWDSFLKRDVHLIACGGTALTLLGIKDSTKDVDLIVPDSTEYEYLLNILKQLGYKSVSGAGWARGDGFIFELFKGKRIHTTELLESPLDKENHTLIKEFAHIYLGVLNYCDIIISKLFRGAQIDIDDCLSLIRSKKKE</sequence>
<reference evidence="1" key="1">
    <citation type="journal article" date="2014" name="Front. Microbiol.">
        <title>High frequency of phylogenetically diverse reductive dehalogenase-homologous genes in deep subseafloor sedimentary metagenomes.</title>
        <authorList>
            <person name="Kawai M."/>
            <person name="Futagami T."/>
            <person name="Toyoda A."/>
            <person name="Takaki Y."/>
            <person name="Nishi S."/>
            <person name="Hori S."/>
            <person name="Arai W."/>
            <person name="Tsubouchi T."/>
            <person name="Morono Y."/>
            <person name="Uchiyama I."/>
            <person name="Ito T."/>
            <person name="Fujiyama A."/>
            <person name="Inagaki F."/>
            <person name="Takami H."/>
        </authorList>
    </citation>
    <scope>NUCLEOTIDE SEQUENCE</scope>
    <source>
        <strain evidence="1">Expedition CK06-06</strain>
    </source>
</reference>
<comment type="caution">
    <text evidence="1">The sequence shown here is derived from an EMBL/GenBank/DDBJ whole genome shotgun (WGS) entry which is preliminary data.</text>
</comment>
<dbReference type="InterPro" id="IPR043519">
    <property type="entry name" value="NT_sf"/>
</dbReference>
<organism evidence="1">
    <name type="scientific">marine sediment metagenome</name>
    <dbReference type="NCBI Taxonomy" id="412755"/>
    <lineage>
        <taxon>unclassified sequences</taxon>
        <taxon>metagenomes</taxon>
        <taxon>ecological metagenomes</taxon>
    </lineage>
</organism>
<name>X1PJJ3_9ZZZZ</name>